<reference evidence="2 3" key="1">
    <citation type="submission" date="2018-05" db="EMBL/GenBank/DDBJ databases">
        <title>The Hungate 1000. A catalogue of reference genomes from the rumen microbiome.</title>
        <authorList>
            <person name="Kelly W."/>
        </authorList>
    </citation>
    <scope>NUCLEOTIDE SEQUENCE [LARGE SCALE GENOMIC DNA]</scope>
    <source>
        <strain evidence="2 3">NLAE-zl-C242</strain>
    </source>
</reference>
<dbReference type="PROSITE" id="PS51257">
    <property type="entry name" value="PROKAR_LIPOPROTEIN"/>
    <property type="match status" value="1"/>
</dbReference>
<dbReference type="Gene3D" id="3.40.190.10">
    <property type="entry name" value="Periplasmic binding protein-like II"/>
    <property type="match status" value="1"/>
</dbReference>
<dbReference type="OrthoDB" id="383937at2"/>
<keyword evidence="1" id="KW-0732">Signal</keyword>
<dbReference type="InterPro" id="IPR006059">
    <property type="entry name" value="SBP"/>
</dbReference>
<dbReference type="InterPro" id="IPR050490">
    <property type="entry name" value="Bact_solute-bd_prot1"/>
</dbReference>
<dbReference type="PANTHER" id="PTHR43649">
    <property type="entry name" value="ARABINOSE-BINDING PROTEIN-RELATED"/>
    <property type="match status" value="1"/>
</dbReference>
<proteinExistence type="predicted"/>
<dbReference type="Pfam" id="PF01547">
    <property type="entry name" value="SBP_bac_1"/>
    <property type="match status" value="1"/>
</dbReference>
<name>A0A2Y9BK58_9FIRM</name>
<dbReference type="Proteomes" id="UP000245845">
    <property type="component" value="Unassembled WGS sequence"/>
</dbReference>
<evidence type="ECO:0000313" key="3">
    <source>
        <dbReference type="Proteomes" id="UP000245845"/>
    </source>
</evidence>
<accession>A0A2Y9BK58</accession>
<gene>
    <name evidence="2" type="ORF">A8806_107105</name>
</gene>
<evidence type="ECO:0000313" key="2">
    <source>
        <dbReference type="EMBL" id="PWJ28957.1"/>
    </source>
</evidence>
<feature type="signal peptide" evidence="1">
    <location>
        <begin position="1"/>
        <end position="22"/>
    </location>
</feature>
<comment type="caution">
    <text evidence="2">The sequence shown here is derived from an EMBL/GenBank/DDBJ whole genome shotgun (WGS) entry which is preliminary data.</text>
</comment>
<organism evidence="2 3">
    <name type="scientific">Faecalicatena orotica</name>
    <dbReference type="NCBI Taxonomy" id="1544"/>
    <lineage>
        <taxon>Bacteria</taxon>
        <taxon>Bacillati</taxon>
        <taxon>Bacillota</taxon>
        <taxon>Clostridia</taxon>
        <taxon>Lachnospirales</taxon>
        <taxon>Lachnospiraceae</taxon>
        <taxon>Faecalicatena</taxon>
    </lineage>
</organism>
<protein>
    <submittedName>
        <fullName evidence="2">ABC-type glycerol-3-phosphate transport system substrate-binding protein</fullName>
    </submittedName>
</protein>
<feature type="chain" id="PRO_5043162203" evidence="1">
    <location>
        <begin position="23"/>
        <end position="444"/>
    </location>
</feature>
<dbReference type="SUPFAM" id="SSF53850">
    <property type="entry name" value="Periplasmic binding protein-like II"/>
    <property type="match status" value="1"/>
</dbReference>
<dbReference type="PANTHER" id="PTHR43649:SF17">
    <property type="entry name" value="ABC TRANSPORTER SOLUTE BINDING PROTEIN-SUGAR TRANSPORT"/>
    <property type="match status" value="1"/>
</dbReference>
<keyword evidence="3" id="KW-1185">Reference proteome</keyword>
<dbReference type="AlphaFoldDB" id="A0A2Y9BK58"/>
<dbReference type="EMBL" id="QGDL01000007">
    <property type="protein sequence ID" value="PWJ28957.1"/>
    <property type="molecule type" value="Genomic_DNA"/>
</dbReference>
<dbReference type="RefSeq" id="WP_109731497.1">
    <property type="nucleotide sequence ID" value="NZ_BAAACK010000011.1"/>
</dbReference>
<sequence length="444" mass="49230">MKKCRILSVLLCAAMLVTGLAACGKSDGDKAQKDGGGDGKIKLTFMGWQPELQMMNDKMLPVVKEKYPDIEIQVEILEWFDYWDKLTIDSAAGDAADIVAMDVDHIATFEDYYMGLDDLAKDVLGDGWEDQYNDGILDDLRGVSSDGTLKMMPSDVTGLWYIFYNKTICDKLGVEPPNGEYEDLARFAAEIKEKDSSILPVAFAAKEDVNLGYFYLWLATNNQQGIVQDAVEGKASFTDDAFVKAFDQLQRMYDDGILAEENFGLDAYPGCDEALKNGNCAAYLTGEWYLGNYLMGTSLKGTPTENDEMGVVTMRNVQGAETCMQKYTSFGYAISNECEHKEEAMKILEEWTQGEAANEWMNYMACVPAAKSVSIDVGNMKSEEAKKTYQKALDDLNQNPSVLRSTLNIELDNKIGEAVVSVMRSGLDVDEALKQIQDTADAVR</sequence>
<evidence type="ECO:0000256" key="1">
    <source>
        <dbReference type="SAM" id="SignalP"/>
    </source>
</evidence>